<gene>
    <name evidence="1" type="ORF">CNMCM5793_008900</name>
</gene>
<protein>
    <submittedName>
        <fullName evidence="1">Uncharacterized protein</fullName>
    </submittedName>
</protein>
<accession>A0A8H6PIR3</accession>
<evidence type="ECO:0000313" key="1">
    <source>
        <dbReference type="EMBL" id="KAF7142179.1"/>
    </source>
</evidence>
<proteinExistence type="predicted"/>
<name>A0A8H6PIR3_9EURO</name>
<dbReference type="EMBL" id="JACBAD010001306">
    <property type="protein sequence ID" value="KAF7142179.1"/>
    <property type="molecule type" value="Genomic_DNA"/>
</dbReference>
<dbReference type="AlphaFoldDB" id="A0A8H6PIR3"/>
<keyword evidence="2" id="KW-1185">Reference proteome</keyword>
<comment type="caution">
    <text evidence="1">The sequence shown here is derived from an EMBL/GenBank/DDBJ whole genome shotgun (WGS) entry which is preliminary data.</text>
</comment>
<dbReference type="Proteomes" id="UP000630445">
    <property type="component" value="Unassembled WGS sequence"/>
</dbReference>
<reference evidence="1" key="1">
    <citation type="submission" date="2020-06" db="EMBL/GenBank/DDBJ databases">
        <title>Draft genome sequences of strains closely related to Aspergillus parafelis and Aspergillus hiratsukae.</title>
        <authorList>
            <person name="Dos Santos R.A.C."/>
            <person name="Rivero-Menendez O."/>
            <person name="Steenwyk J.L."/>
            <person name="Mead M.E."/>
            <person name="Goldman G.H."/>
            <person name="Alastruey-Izquierdo A."/>
            <person name="Rokas A."/>
        </authorList>
    </citation>
    <scope>NUCLEOTIDE SEQUENCE</scope>
    <source>
        <strain evidence="1">CNM-CM5793</strain>
    </source>
</reference>
<dbReference type="OrthoDB" id="2963168at2759"/>
<sequence>MGWGRPFAKEGCTERLKQVRESLYICNVDEAPDHFTEDVFNVCTLEVNLSAIRHDLFRNEKSSSGQEYYRVLFDIVMTPTSANILFHLEFNGASYGSVQVKY</sequence>
<organism evidence="1 2">
    <name type="scientific">Aspergillus hiratsukae</name>
    <dbReference type="NCBI Taxonomy" id="1194566"/>
    <lineage>
        <taxon>Eukaryota</taxon>
        <taxon>Fungi</taxon>
        <taxon>Dikarya</taxon>
        <taxon>Ascomycota</taxon>
        <taxon>Pezizomycotina</taxon>
        <taxon>Eurotiomycetes</taxon>
        <taxon>Eurotiomycetidae</taxon>
        <taxon>Eurotiales</taxon>
        <taxon>Aspergillaceae</taxon>
        <taxon>Aspergillus</taxon>
        <taxon>Aspergillus subgen. Fumigati</taxon>
    </lineage>
</organism>
<evidence type="ECO:0000313" key="2">
    <source>
        <dbReference type="Proteomes" id="UP000630445"/>
    </source>
</evidence>